<keyword evidence="2" id="KW-0479">Metal-binding</keyword>
<evidence type="ECO:0000256" key="3">
    <source>
        <dbReference type="ARBA" id="ARBA00023239"/>
    </source>
</evidence>
<dbReference type="Gene3D" id="3.20.20.70">
    <property type="entry name" value="Aldolase class I"/>
    <property type="match status" value="1"/>
</dbReference>
<dbReference type="Pfam" id="PF00682">
    <property type="entry name" value="HMGL-like"/>
    <property type="match status" value="1"/>
</dbReference>
<dbReference type="InterPro" id="IPR013785">
    <property type="entry name" value="Aldolase_TIM"/>
</dbReference>
<dbReference type="InterPro" id="IPR043594">
    <property type="entry name" value="HMGL"/>
</dbReference>
<dbReference type="PANTHER" id="PTHR42738:SF7">
    <property type="entry name" value="HYDROXYMETHYLGLUTARYL-COA LYASE"/>
    <property type="match status" value="1"/>
</dbReference>
<evidence type="ECO:0000256" key="2">
    <source>
        <dbReference type="ARBA" id="ARBA00022723"/>
    </source>
</evidence>
<dbReference type="RefSeq" id="WP_343067641.1">
    <property type="nucleotide sequence ID" value="NZ_BAABHL010000174.1"/>
</dbReference>
<comment type="similarity">
    <text evidence="1">Belongs to the HMG-CoA lyase family.</text>
</comment>
<name>A0A840F8B9_9ACTN</name>
<feature type="domain" description="Pyruvate carboxyltransferase" evidence="4">
    <location>
        <begin position="12"/>
        <end position="66"/>
    </location>
</feature>
<dbReference type="AlphaFoldDB" id="A0A840F8B9"/>
<evidence type="ECO:0000313" key="6">
    <source>
        <dbReference type="Proteomes" id="UP000551501"/>
    </source>
</evidence>
<proteinExistence type="inferred from homology"/>
<sequence length="87" mass="9890">MINSTSEMPKHVRIYEVGPRDGLQAENELVPTEVKVEFCRRLQSAGVDTVEVSSFVSPSWIPQLADAEEVIARLDRDPGWWGWCTSW</sequence>
<protein>
    <submittedName>
        <fullName evidence="5">Isopropylmalate/homocitrate/citramalate synthase</fullName>
    </submittedName>
</protein>
<dbReference type="SUPFAM" id="SSF51569">
    <property type="entry name" value="Aldolase"/>
    <property type="match status" value="1"/>
</dbReference>
<dbReference type="PANTHER" id="PTHR42738">
    <property type="entry name" value="HYDROXYMETHYLGLUTARYL-COA LYASE"/>
    <property type="match status" value="1"/>
</dbReference>
<keyword evidence="3" id="KW-0456">Lyase</keyword>
<reference evidence="5 6" key="1">
    <citation type="submission" date="2020-08" db="EMBL/GenBank/DDBJ databases">
        <title>Sequencing the genomes of 1000 actinobacteria strains.</title>
        <authorList>
            <person name="Klenk H.-P."/>
        </authorList>
    </citation>
    <scope>NUCLEOTIDE SEQUENCE [LARGE SCALE GENOMIC DNA]</scope>
    <source>
        <strain evidence="5 6">DSM 45298</strain>
    </source>
</reference>
<dbReference type="EMBL" id="JACIFP010000003">
    <property type="protein sequence ID" value="MBB4138136.1"/>
    <property type="molecule type" value="Genomic_DNA"/>
</dbReference>
<dbReference type="InterPro" id="IPR000891">
    <property type="entry name" value="PYR_CT"/>
</dbReference>
<dbReference type="Proteomes" id="UP000551501">
    <property type="component" value="Unassembled WGS sequence"/>
</dbReference>
<dbReference type="GO" id="GO:0046951">
    <property type="term" value="P:ketone body biosynthetic process"/>
    <property type="evidence" value="ECO:0007669"/>
    <property type="project" value="TreeGrafter"/>
</dbReference>
<gene>
    <name evidence="5" type="ORF">BKA16_004761</name>
</gene>
<dbReference type="GO" id="GO:0046872">
    <property type="term" value="F:metal ion binding"/>
    <property type="evidence" value="ECO:0007669"/>
    <property type="project" value="UniProtKB-KW"/>
</dbReference>
<accession>A0A840F8B9</accession>
<organism evidence="5 6">
    <name type="scientific">Gordonia humi</name>
    <dbReference type="NCBI Taxonomy" id="686429"/>
    <lineage>
        <taxon>Bacteria</taxon>
        <taxon>Bacillati</taxon>
        <taxon>Actinomycetota</taxon>
        <taxon>Actinomycetes</taxon>
        <taxon>Mycobacteriales</taxon>
        <taxon>Gordoniaceae</taxon>
        <taxon>Gordonia</taxon>
    </lineage>
</organism>
<dbReference type="GO" id="GO:0004419">
    <property type="term" value="F:hydroxymethylglutaryl-CoA lyase activity"/>
    <property type="evidence" value="ECO:0007669"/>
    <property type="project" value="TreeGrafter"/>
</dbReference>
<evidence type="ECO:0000259" key="4">
    <source>
        <dbReference type="Pfam" id="PF00682"/>
    </source>
</evidence>
<dbReference type="GO" id="GO:0006552">
    <property type="term" value="P:L-leucine catabolic process"/>
    <property type="evidence" value="ECO:0007669"/>
    <property type="project" value="TreeGrafter"/>
</dbReference>
<keyword evidence="6" id="KW-1185">Reference proteome</keyword>
<evidence type="ECO:0000256" key="1">
    <source>
        <dbReference type="ARBA" id="ARBA00009405"/>
    </source>
</evidence>
<comment type="caution">
    <text evidence="5">The sequence shown here is derived from an EMBL/GenBank/DDBJ whole genome shotgun (WGS) entry which is preliminary data.</text>
</comment>
<evidence type="ECO:0000313" key="5">
    <source>
        <dbReference type="EMBL" id="MBB4138136.1"/>
    </source>
</evidence>